<evidence type="ECO:0000313" key="1">
    <source>
        <dbReference type="EMBL" id="KAK7362237.1"/>
    </source>
</evidence>
<name>A0AAN9R7P5_CANGL</name>
<accession>A0AAN9R7P5</accession>
<comment type="caution">
    <text evidence="1">The sequence shown here is derived from an EMBL/GenBank/DDBJ whole genome shotgun (WGS) entry which is preliminary data.</text>
</comment>
<proteinExistence type="predicted"/>
<dbReference type="AlphaFoldDB" id="A0AAN9R7P5"/>
<organism evidence="1 2">
    <name type="scientific">Canavalia gladiata</name>
    <name type="common">Sword bean</name>
    <name type="synonym">Dolichos gladiatus</name>
    <dbReference type="NCBI Taxonomy" id="3824"/>
    <lineage>
        <taxon>Eukaryota</taxon>
        <taxon>Viridiplantae</taxon>
        <taxon>Streptophyta</taxon>
        <taxon>Embryophyta</taxon>
        <taxon>Tracheophyta</taxon>
        <taxon>Spermatophyta</taxon>
        <taxon>Magnoliopsida</taxon>
        <taxon>eudicotyledons</taxon>
        <taxon>Gunneridae</taxon>
        <taxon>Pentapetalae</taxon>
        <taxon>rosids</taxon>
        <taxon>fabids</taxon>
        <taxon>Fabales</taxon>
        <taxon>Fabaceae</taxon>
        <taxon>Papilionoideae</taxon>
        <taxon>50 kb inversion clade</taxon>
        <taxon>NPAAA clade</taxon>
        <taxon>indigoferoid/millettioid clade</taxon>
        <taxon>Phaseoleae</taxon>
        <taxon>Canavalia</taxon>
    </lineage>
</organism>
<dbReference type="EMBL" id="JAYMYQ010000001">
    <property type="protein sequence ID" value="KAK7362237.1"/>
    <property type="molecule type" value="Genomic_DNA"/>
</dbReference>
<sequence>MVLVVVAMQVLSHIELRGKGLRFSKRRCENFALLSAARGDMEPDLLPPMQTLFDGLDSVEELGVSTTMAPQNERTLVLSTYRPRYIRGAVVSRFLFYMNDHKIIKQVAYVVERFTHTPLAVGSSPAYG</sequence>
<reference evidence="1 2" key="1">
    <citation type="submission" date="2024-01" db="EMBL/GenBank/DDBJ databases">
        <title>The genomes of 5 underutilized Papilionoideae crops provide insights into root nodulation and disease resistanc.</title>
        <authorList>
            <person name="Jiang F."/>
        </authorList>
    </citation>
    <scope>NUCLEOTIDE SEQUENCE [LARGE SCALE GENOMIC DNA]</scope>
    <source>
        <strain evidence="1">LVBAO_FW01</strain>
        <tissue evidence="1">Leaves</tissue>
    </source>
</reference>
<dbReference type="Proteomes" id="UP001367508">
    <property type="component" value="Unassembled WGS sequence"/>
</dbReference>
<gene>
    <name evidence="1" type="ORF">VNO77_04346</name>
</gene>
<keyword evidence="2" id="KW-1185">Reference proteome</keyword>
<protein>
    <submittedName>
        <fullName evidence="1">Uncharacterized protein</fullName>
    </submittedName>
</protein>
<evidence type="ECO:0000313" key="2">
    <source>
        <dbReference type="Proteomes" id="UP001367508"/>
    </source>
</evidence>